<dbReference type="InterPro" id="IPR018136">
    <property type="entry name" value="Aconitase_4Fe-4S_BS"/>
</dbReference>
<evidence type="ECO:0000256" key="7">
    <source>
        <dbReference type="ARBA" id="ARBA00023014"/>
    </source>
</evidence>
<feature type="domain" description="Aconitase/3-isopropylmalate dehydratase large subunit alpha/beta/alpha" evidence="11">
    <location>
        <begin position="66"/>
        <end position="560"/>
    </location>
</feature>
<dbReference type="Pfam" id="PF00330">
    <property type="entry name" value="Aconitase"/>
    <property type="match status" value="1"/>
</dbReference>
<evidence type="ECO:0000256" key="3">
    <source>
        <dbReference type="ARBA" id="ARBA00007185"/>
    </source>
</evidence>
<dbReference type="PANTHER" id="PTHR11670">
    <property type="entry name" value="ACONITASE/IRON-RESPONSIVE ELEMENT FAMILY MEMBER"/>
    <property type="match status" value="1"/>
</dbReference>
<keyword evidence="7 10" id="KW-0411">Iron-sulfur</keyword>
<evidence type="ECO:0000259" key="11">
    <source>
        <dbReference type="Pfam" id="PF00330"/>
    </source>
</evidence>
<comment type="function">
    <text evidence="10">Catalyzes the isomerization of citrate to isocitrate via cis-aconitate.</text>
</comment>
<dbReference type="RefSeq" id="WP_336808676.1">
    <property type="nucleotide sequence ID" value="NZ_JBBBNY010000014.1"/>
</dbReference>
<comment type="catalytic activity">
    <reaction evidence="9 10">
        <text>citrate = D-threo-isocitrate</text>
        <dbReference type="Rhea" id="RHEA:10336"/>
        <dbReference type="ChEBI" id="CHEBI:15562"/>
        <dbReference type="ChEBI" id="CHEBI:16947"/>
        <dbReference type="EC" id="4.2.1.3"/>
    </reaction>
</comment>
<evidence type="ECO:0000313" key="13">
    <source>
        <dbReference type="EMBL" id="MEI7038031.1"/>
    </source>
</evidence>
<keyword evidence="8 10" id="KW-0456">Lyase</keyword>
<evidence type="ECO:0000256" key="5">
    <source>
        <dbReference type="ARBA" id="ARBA00022723"/>
    </source>
</evidence>
<evidence type="ECO:0000256" key="2">
    <source>
        <dbReference type="ARBA" id="ARBA00004717"/>
    </source>
</evidence>
<dbReference type="InterPro" id="IPR036008">
    <property type="entry name" value="Aconitase_4Fe-4S_dom"/>
</dbReference>
<comment type="caution">
    <text evidence="13">The sequence shown here is derived from an EMBL/GenBank/DDBJ whole genome shotgun (WGS) entry which is preliminary data.</text>
</comment>
<comment type="pathway">
    <text evidence="2">Carbohydrate metabolism; tricarboxylic acid cycle; isocitrate from oxaloacetate: step 2/2.</text>
</comment>
<dbReference type="InterPro" id="IPR006249">
    <property type="entry name" value="Aconitase/IRP2"/>
</dbReference>
<keyword evidence="4 10" id="KW-0004">4Fe-4S</keyword>
<dbReference type="PROSITE" id="PS00450">
    <property type="entry name" value="ACONITASE_1"/>
    <property type="match status" value="1"/>
</dbReference>
<dbReference type="EMBL" id="JBBBNY010000014">
    <property type="protein sequence ID" value="MEI7038031.1"/>
    <property type="molecule type" value="Genomic_DNA"/>
</dbReference>
<dbReference type="InterPro" id="IPR044137">
    <property type="entry name" value="AcnA_IRP_Swivel"/>
</dbReference>
<dbReference type="InterPro" id="IPR015928">
    <property type="entry name" value="Aconitase/3IPM_dehydase_swvl"/>
</dbReference>
<evidence type="ECO:0000313" key="14">
    <source>
        <dbReference type="Proteomes" id="UP001381174"/>
    </source>
</evidence>
<dbReference type="PRINTS" id="PR00415">
    <property type="entry name" value="ACONITASE"/>
</dbReference>
<dbReference type="NCBIfam" id="NF006757">
    <property type="entry name" value="PRK09277.1"/>
    <property type="match status" value="1"/>
</dbReference>
<sequence length="892" mass="96304">MKDTFNVRDSLEVNGRRYAYASLAKFGERFDLKRLPYSMKILLENLLRHEDGVNVTDKEILAVAHWDAKAEPDTEIAFMPARVLLQDFTGVPCVVDLAAMRDAVVKLGGDATQINPLAPAELVIDHSVQVDTYDSPAAVDRNVEIEFERNHQRYSFLRWGQKAFNNFKVVPPRTGIVHQVNLEHLARVVFTAEKDGQLWAYPDTVFGTDSHTTMINGVGVLGWGVGGIEAEAAMLGQASSMLIPQVVGFRLTGKLSEGVTATDLVLTVTQMLRKLGVVGKFVEFFGPGLKHLALADRATIGNMAPEYGATCGIFPVDQEAINYLRLSGRDEAQIALVEAYAKAQGLWHDENTPQPEFSTTLELDLADVRPSLAGPKRPQDRVLLEGVAQSFHDAVGPLTANRKAGGGSAQVTKDGQSFTLKDGSVVIAAITSCTNTSNPAVMLGAGLLAKKAAAKGLRAKPWVKTSIGPGSLVVTDYFEKTGLLKELEKVGFYIVGYGCTTCIGNSGPLPAEISQGIAQGDLAVASVLSGNRNFEGRVHPEVKMNYLASPPLVVAYALAGTLDIDLTRDPIGTGSDGQPVYLKDIWPTNQEISDTIAGAISPAMFTKNYADVFKGDSRWNQIASPDGALYQWEDSTYIKNPPYFDGMTMELGQVDDIHGARVLGLFGDSITTDHISPAGSIKKDSPAGRYLISKGVDPKDFNSYGSRRGNDDVMVRGTFANIRIKNLMLNGVEGGYTLHVPSGEQMAIYDAAMKYKAEGTPLVVIAGKEYGTGSSRDWAAKGTLLLGVKAVIAESFERIHRSNLVGMGVLPLQFKHGENAQSLGLTGKESIEILGLQGGESKEARVIATTADGSKKEFAVHVMLLTPKEREFFRHGGILQYVLRQLAGRKAA</sequence>
<evidence type="ECO:0000256" key="6">
    <source>
        <dbReference type="ARBA" id="ARBA00023004"/>
    </source>
</evidence>
<organism evidence="13 14">
    <name type="scientific">Fulvimonas yonginensis</name>
    <dbReference type="NCBI Taxonomy" id="1495200"/>
    <lineage>
        <taxon>Bacteria</taxon>
        <taxon>Pseudomonadati</taxon>
        <taxon>Pseudomonadota</taxon>
        <taxon>Gammaproteobacteria</taxon>
        <taxon>Lysobacterales</taxon>
        <taxon>Rhodanobacteraceae</taxon>
        <taxon>Fulvimonas</taxon>
    </lineage>
</organism>
<dbReference type="NCBIfam" id="NF009520">
    <property type="entry name" value="PRK12881.1"/>
    <property type="match status" value="1"/>
</dbReference>
<dbReference type="SUPFAM" id="SSF52016">
    <property type="entry name" value="LeuD/IlvD-like"/>
    <property type="match status" value="1"/>
</dbReference>
<dbReference type="InterPro" id="IPR000573">
    <property type="entry name" value="AconitaseA/IPMdHydase_ssu_swvl"/>
</dbReference>
<keyword evidence="14" id="KW-1185">Reference proteome</keyword>
<keyword evidence="5" id="KW-0479">Metal-binding</keyword>
<dbReference type="PROSITE" id="PS01244">
    <property type="entry name" value="ACONITASE_2"/>
    <property type="match status" value="1"/>
</dbReference>
<evidence type="ECO:0000256" key="9">
    <source>
        <dbReference type="ARBA" id="ARBA00023501"/>
    </source>
</evidence>
<dbReference type="EC" id="4.2.1.3" evidence="10"/>
<evidence type="ECO:0000256" key="1">
    <source>
        <dbReference type="ARBA" id="ARBA00001966"/>
    </source>
</evidence>
<dbReference type="Pfam" id="PF00694">
    <property type="entry name" value="Aconitase_C"/>
    <property type="match status" value="1"/>
</dbReference>
<feature type="domain" description="Aconitase A/isopropylmalate dehydratase small subunit swivel" evidence="12">
    <location>
        <begin position="689"/>
        <end position="816"/>
    </location>
</feature>
<dbReference type="CDD" id="cd01580">
    <property type="entry name" value="AcnA_IRP_Swivel"/>
    <property type="match status" value="1"/>
</dbReference>
<accession>A0ABU8JEM3</accession>
<dbReference type="Gene3D" id="3.20.19.10">
    <property type="entry name" value="Aconitase, domain 4"/>
    <property type="match status" value="1"/>
</dbReference>
<protein>
    <recommendedName>
        <fullName evidence="10">Aconitate hydratase</fullName>
        <shortName evidence="10">Aconitase</shortName>
        <ecNumber evidence="10">4.2.1.3</ecNumber>
    </recommendedName>
</protein>
<evidence type="ECO:0000256" key="4">
    <source>
        <dbReference type="ARBA" id="ARBA00022485"/>
    </source>
</evidence>
<dbReference type="Gene3D" id="3.30.499.10">
    <property type="entry name" value="Aconitase, domain 3"/>
    <property type="match status" value="2"/>
</dbReference>
<dbReference type="Proteomes" id="UP001381174">
    <property type="component" value="Unassembled WGS sequence"/>
</dbReference>
<comment type="cofactor">
    <cofactor evidence="1">
        <name>[4Fe-4S] cluster</name>
        <dbReference type="ChEBI" id="CHEBI:49883"/>
    </cofactor>
</comment>
<dbReference type="InterPro" id="IPR015931">
    <property type="entry name" value="Acnase/IPM_dHydase_lsu_aba_1/3"/>
</dbReference>
<dbReference type="NCBIfam" id="TIGR01341">
    <property type="entry name" value="aconitase_1"/>
    <property type="match status" value="1"/>
</dbReference>
<name>A0ABU8JEM3_9GAMM</name>
<evidence type="ECO:0000256" key="10">
    <source>
        <dbReference type="RuleBase" id="RU361275"/>
    </source>
</evidence>
<dbReference type="SUPFAM" id="SSF53732">
    <property type="entry name" value="Aconitase iron-sulfur domain"/>
    <property type="match status" value="1"/>
</dbReference>
<gene>
    <name evidence="13" type="primary">acnA</name>
    <name evidence="13" type="ORF">WAT24_14785</name>
</gene>
<evidence type="ECO:0000256" key="8">
    <source>
        <dbReference type="ARBA" id="ARBA00023239"/>
    </source>
</evidence>
<keyword evidence="6 10" id="KW-0408">Iron</keyword>
<dbReference type="GO" id="GO:0003994">
    <property type="term" value="F:aconitate hydratase activity"/>
    <property type="evidence" value="ECO:0007669"/>
    <property type="project" value="UniProtKB-EC"/>
</dbReference>
<proteinExistence type="inferred from homology"/>
<evidence type="ECO:0000259" key="12">
    <source>
        <dbReference type="Pfam" id="PF00694"/>
    </source>
</evidence>
<dbReference type="CDD" id="cd01586">
    <property type="entry name" value="AcnA_IRP"/>
    <property type="match status" value="1"/>
</dbReference>
<reference evidence="13 14" key="1">
    <citation type="journal article" date="2014" name="Int. J. Syst. Evol. Microbiol.">
        <title>Fulvimonas yonginensis sp. nov., isolated from greenhouse soil, and emended description of the genus Fulvimonas.</title>
        <authorList>
            <person name="Ahn J.H."/>
            <person name="Kim S.J."/>
            <person name="Weon H.Y."/>
            <person name="Hong S.B."/>
            <person name="Seok S.J."/>
            <person name="Kwon S.W."/>
        </authorList>
    </citation>
    <scope>NUCLEOTIDE SEQUENCE [LARGE SCALE GENOMIC DNA]</scope>
    <source>
        <strain evidence="13 14">KACC 16952</strain>
    </source>
</reference>
<dbReference type="Gene3D" id="6.10.190.10">
    <property type="match status" value="1"/>
</dbReference>
<comment type="similarity">
    <text evidence="3 10">Belongs to the aconitase/IPM isomerase family.</text>
</comment>
<dbReference type="InterPro" id="IPR001030">
    <property type="entry name" value="Acoase/IPM_deHydtase_lsu_aba"/>
</dbReference>